<reference evidence="1" key="1">
    <citation type="submission" date="2021-03" db="EMBL/GenBank/DDBJ databases">
        <title>Evolutionary priming and transition to the ectomycorrhizal habit in an iconic lineage of mushroom-forming fungi: is preadaptation a requirement?</title>
        <authorList>
            <consortium name="DOE Joint Genome Institute"/>
            <person name="Looney B.P."/>
            <person name="Miyauchi S."/>
            <person name="Morin E."/>
            <person name="Drula E."/>
            <person name="Courty P.E."/>
            <person name="Chicoki N."/>
            <person name="Fauchery L."/>
            <person name="Kohler A."/>
            <person name="Kuo A."/>
            <person name="LaButti K."/>
            <person name="Pangilinan J."/>
            <person name="Lipzen A."/>
            <person name="Riley R."/>
            <person name="Andreopoulos W."/>
            <person name="He G."/>
            <person name="Johnson J."/>
            <person name="Barry K.W."/>
            <person name="Grigoriev I.V."/>
            <person name="Nagy L."/>
            <person name="Hibbett D."/>
            <person name="Henrissat B."/>
            <person name="Matheny P.B."/>
            <person name="Labbe J."/>
            <person name="Martin A.F."/>
        </authorList>
    </citation>
    <scope>NUCLEOTIDE SEQUENCE</scope>
    <source>
        <strain evidence="1">BPL698</strain>
    </source>
</reference>
<accession>A0ACC0UHF0</accession>
<comment type="caution">
    <text evidence="1">The sequence shown here is derived from an EMBL/GenBank/DDBJ whole genome shotgun (WGS) entry which is preliminary data.</text>
</comment>
<dbReference type="Proteomes" id="UP001207468">
    <property type="component" value="Unassembled WGS sequence"/>
</dbReference>
<name>A0ACC0UHF0_9AGAM</name>
<evidence type="ECO:0000313" key="1">
    <source>
        <dbReference type="EMBL" id="KAI9511078.1"/>
    </source>
</evidence>
<protein>
    <submittedName>
        <fullName evidence="1">Uncharacterized protein</fullName>
    </submittedName>
</protein>
<sequence>MPGHTAILTRHTLPFLLPPHPLTRHRPCVPSPPQLEMTPTPWPRHSGKSNVQVGLAAHQICICHHSCSHDNIFSTSSNVWPHSNVRRPGRMHLHVRTIHCPVDTHAAHASRDTMSRSVQRRRPPLSVLAQRRTTWRHCDTQHHVRMHLHARRVPRLINTRAVHIAAHVSFAATRCSAPRRQLCPPLLPARGRTPDGHSPNNIMRTHGLKPHSTRDSRNSNPREVQGRIPASLGITRTSCHRLPFVLMILLCHLCLMPLS</sequence>
<proteinExistence type="predicted"/>
<evidence type="ECO:0000313" key="2">
    <source>
        <dbReference type="Proteomes" id="UP001207468"/>
    </source>
</evidence>
<gene>
    <name evidence="1" type="ORF">F5148DRAFT_420345</name>
</gene>
<dbReference type="EMBL" id="JAGFNK010000027">
    <property type="protein sequence ID" value="KAI9511078.1"/>
    <property type="molecule type" value="Genomic_DNA"/>
</dbReference>
<organism evidence="1 2">
    <name type="scientific">Russula earlei</name>
    <dbReference type="NCBI Taxonomy" id="71964"/>
    <lineage>
        <taxon>Eukaryota</taxon>
        <taxon>Fungi</taxon>
        <taxon>Dikarya</taxon>
        <taxon>Basidiomycota</taxon>
        <taxon>Agaricomycotina</taxon>
        <taxon>Agaricomycetes</taxon>
        <taxon>Russulales</taxon>
        <taxon>Russulaceae</taxon>
        <taxon>Russula</taxon>
    </lineage>
</organism>
<keyword evidence="2" id="KW-1185">Reference proteome</keyword>